<evidence type="ECO:0000256" key="1">
    <source>
        <dbReference type="ARBA" id="ARBA00004651"/>
    </source>
</evidence>
<reference evidence="9" key="1">
    <citation type="journal article" date="2010" name="Int. J. Syst. Evol. Microbiol.">
        <title>Porticoccus litoralis gen. nov., sp. nov., a gammaproteobacterium isolated from the Yellow Sea.</title>
        <authorList>
            <person name="Oh H.M."/>
            <person name="Kim H."/>
            <person name="Kim K.M."/>
            <person name="Min G.S."/>
            <person name="Cho J.C."/>
        </authorList>
    </citation>
    <scope>NUCLEOTIDE SEQUENCE</scope>
    <source>
        <strain evidence="9">DSM 25064</strain>
    </source>
</reference>
<dbReference type="AlphaFoldDB" id="A0AAW8B0Y8"/>
<protein>
    <submittedName>
        <fullName evidence="9">AI-2E family transporter</fullName>
    </submittedName>
</protein>
<feature type="transmembrane region" description="Helical" evidence="8">
    <location>
        <begin position="156"/>
        <end position="177"/>
    </location>
</feature>
<evidence type="ECO:0000313" key="9">
    <source>
        <dbReference type="EMBL" id="MDP1519974.1"/>
    </source>
</evidence>
<keyword evidence="6 8" id="KW-1133">Transmembrane helix</keyword>
<keyword evidence="4" id="KW-1003">Cell membrane</keyword>
<feature type="transmembrane region" description="Helical" evidence="8">
    <location>
        <begin position="307"/>
        <end position="332"/>
    </location>
</feature>
<feature type="transmembrane region" description="Helical" evidence="8">
    <location>
        <begin position="64"/>
        <end position="92"/>
    </location>
</feature>
<keyword evidence="7 8" id="KW-0472">Membrane</keyword>
<evidence type="ECO:0000256" key="6">
    <source>
        <dbReference type="ARBA" id="ARBA00022989"/>
    </source>
</evidence>
<feature type="transmembrane region" description="Helical" evidence="8">
    <location>
        <begin position="20"/>
        <end position="52"/>
    </location>
</feature>
<organism evidence="9 10">
    <name type="scientific">Porticoccus litoralis</name>
    <dbReference type="NCBI Taxonomy" id="434086"/>
    <lineage>
        <taxon>Bacteria</taxon>
        <taxon>Pseudomonadati</taxon>
        <taxon>Pseudomonadota</taxon>
        <taxon>Gammaproteobacteria</taxon>
        <taxon>Cellvibrionales</taxon>
        <taxon>Porticoccaceae</taxon>
        <taxon>Porticoccus</taxon>
    </lineage>
</organism>
<dbReference type="RefSeq" id="WP_305169486.1">
    <property type="nucleotide sequence ID" value="NZ_JAUUUU010000001.1"/>
</dbReference>
<evidence type="ECO:0000256" key="4">
    <source>
        <dbReference type="ARBA" id="ARBA00022475"/>
    </source>
</evidence>
<sequence>MWKVLDSWINRYFGEEEAVLLTFVLALALVVMVTMGEILAPFLAAMIFAFLLQGSVNRLVAWKVPRLLAVILVFLMFVGIFLAILVILLPLIGRQAANLTGEIPAMVKHWQSVLMLLPEKYPHLISEVQLKDLLSQASKEVAGMAERIVTFSFSTFPSVVVMMVYLVLVPLLVFFLLKDKDELLAMMSALLPKERPVMWRIWHEMNMQMANYVRGKAIEILVVGLVTYVAFLIMGLQYAALLALLVGLSVVIPYIGAVVVTIPVTVVAYFQWGWGSDLFWLVIIYGIIQTLDGNVLVPLLFSEAVNLHPIAIILAVLVFGGLWGFWGIFFAIPLATLVKALYNAWPRTDAGETVSE</sequence>
<comment type="caution">
    <text evidence="9">The sequence shown here is derived from an EMBL/GenBank/DDBJ whole genome shotgun (WGS) entry which is preliminary data.</text>
</comment>
<feature type="transmembrane region" description="Helical" evidence="8">
    <location>
        <begin position="251"/>
        <end position="271"/>
    </location>
</feature>
<reference evidence="9" key="2">
    <citation type="submission" date="2023-08" db="EMBL/GenBank/DDBJ databases">
        <authorList>
            <person name="Luo J."/>
        </authorList>
    </citation>
    <scope>NUCLEOTIDE SEQUENCE</scope>
    <source>
        <strain evidence="9">DSM 25064</strain>
    </source>
</reference>
<feature type="transmembrane region" description="Helical" evidence="8">
    <location>
        <begin position="278"/>
        <end position="301"/>
    </location>
</feature>
<evidence type="ECO:0000256" key="8">
    <source>
        <dbReference type="SAM" id="Phobius"/>
    </source>
</evidence>
<dbReference type="PANTHER" id="PTHR21716">
    <property type="entry name" value="TRANSMEMBRANE PROTEIN"/>
    <property type="match status" value="1"/>
</dbReference>
<dbReference type="GO" id="GO:0005886">
    <property type="term" value="C:plasma membrane"/>
    <property type="evidence" value="ECO:0007669"/>
    <property type="project" value="UniProtKB-SubCell"/>
</dbReference>
<gene>
    <name evidence="9" type="ORF">Q8A57_03240</name>
</gene>
<proteinExistence type="inferred from homology"/>
<keyword evidence="3" id="KW-0813">Transport</keyword>
<keyword evidence="5 8" id="KW-0812">Transmembrane</keyword>
<evidence type="ECO:0000256" key="7">
    <source>
        <dbReference type="ARBA" id="ARBA00023136"/>
    </source>
</evidence>
<name>A0AAW8B0Y8_9GAMM</name>
<evidence type="ECO:0000256" key="5">
    <source>
        <dbReference type="ARBA" id="ARBA00022692"/>
    </source>
</evidence>
<comment type="subcellular location">
    <subcellularLocation>
        <location evidence="1">Cell membrane</location>
        <topology evidence="1">Multi-pass membrane protein</topology>
    </subcellularLocation>
</comment>
<comment type="similarity">
    <text evidence="2">Belongs to the autoinducer-2 exporter (AI-2E) (TC 2.A.86) family.</text>
</comment>
<dbReference type="Proteomes" id="UP001178354">
    <property type="component" value="Unassembled WGS sequence"/>
</dbReference>
<dbReference type="PANTHER" id="PTHR21716:SF53">
    <property type="entry name" value="PERMEASE PERM-RELATED"/>
    <property type="match status" value="1"/>
</dbReference>
<dbReference type="EMBL" id="JAUUUU010000001">
    <property type="protein sequence ID" value="MDP1519974.1"/>
    <property type="molecule type" value="Genomic_DNA"/>
</dbReference>
<evidence type="ECO:0000313" key="10">
    <source>
        <dbReference type="Proteomes" id="UP001178354"/>
    </source>
</evidence>
<accession>A0AAW8B0Y8</accession>
<dbReference type="InterPro" id="IPR002549">
    <property type="entry name" value="AI-2E-like"/>
</dbReference>
<keyword evidence="10" id="KW-1185">Reference proteome</keyword>
<dbReference type="Pfam" id="PF01594">
    <property type="entry name" value="AI-2E_transport"/>
    <property type="match status" value="1"/>
</dbReference>
<feature type="transmembrane region" description="Helical" evidence="8">
    <location>
        <begin position="217"/>
        <end position="245"/>
    </location>
</feature>
<dbReference type="GO" id="GO:0055085">
    <property type="term" value="P:transmembrane transport"/>
    <property type="evidence" value="ECO:0007669"/>
    <property type="project" value="TreeGrafter"/>
</dbReference>
<evidence type="ECO:0000256" key="2">
    <source>
        <dbReference type="ARBA" id="ARBA00009773"/>
    </source>
</evidence>
<evidence type="ECO:0000256" key="3">
    <source>
        <dbReference type="ARBA" id="ARBA00022448"/>
    </source>
</evidence>